<dbReference type="CTD" id="9816775"/>
<dbReference type="KEGG" id="crq:GCK72_012150"/>
<dbReference type="Proteomes" id="UP000483820">
    <property type="component" value="Chromosome IV"/>
</dbReference>
<feature type="signal peptide" evidence="1">
    <location>
        <begin position="1"/>
        <end position="20"/>
    </location>
</feature>
<protein>
    <submittedName>
        <fullName evidence="2">Uncharacterized protein</fullName>
    </submittedName>
</protein>
<evidence type="ECO:0000256" key="1">
    <source>
        <dbReference type="SAM" id="SignalP"/>
    </source>
</evidence>
<dbReference type="InterPro" id="IPR035940">
    <property type="entry name" value="CAP_sf"/>
</dbReference>
<evidence type="ECO:0000313" key="2">
    <source>
        <dbReference type="EMBL" id="KAF1755700.1"/>
    </source>
</evidence>
<keyword evidence="1" id="KW-0732">Signal</keyword>
<dbReference type="AlphaFoldDB" id="A0A6A5GK89"/>
<sequence length="206" mass="23328">MKLLVVLGVFSILCAQIVDSAHVSEQDKKAAIKFYNRARNNFAKEVPVANMNEIVYDDSLENKYPICEHALQLEKQDSRVQVFHRLDFTGPDSSGIYTHEEAKKLAMETGEKKVRDEIWFLNPSHTRLACHLFEKPCPKKENLKGLCIFAGSENVPPMSKLIKGEPGSKCPNGKSEKWENLCKTSISSTISYLGSVLFFVIFMSFY</sequence>
<reference evidence="2 3" key="1">
    <citation type="submission" date="2019-12" db="EMBL/GenBank/DDBJ databases">
        <title>Chromosome-level assembly of the Caenorhabditis remanei genome.</title>
        <authorList>
            <person name="Teterina A.A."/>
            <person name="Willis J.H."/>
            <person name="Phillips P.C."/>
        </authorList>
    </citation>
    <scope>NUCLEOTIDE SEQUENCE [LARGE SCALE GENOMIC DNA]</scope>
    <source>
        <strain evidence="2 3">PX506</strain>
        <tissue evidence="2">Whole organism</tissue>
    </source>
</reference>
<name>A0A6A5GK89_CAERE</name>
<dbReference type="RefSeq" id="XP_003105391.2">
    <property type="nucleotide sequence ID" value="XM_003105343.2"/>
</dbReference>
<comment type="caution">
    <text evidence="2">The sequence shown here is derived from an EMBL/GenBank/DDBJ whole genome shotgun (WGS) entry which is preliminary data.</text>
</comment>
<organism evidence="2 3">
    <name type="scientific">Caenorhabditis remanei</name>
    <name type="common">Caenorhabditis vulgaris</name>
    <dbReference type="NCBI Taxonomy" id="31234"/>
    <lineage>
        <taxon>Eukaryota</taxon>
        <taxon>Metazoa</taxon>
        <taxon>Ecdysozoa</taxon>
        <taxon>Nematoda</taxon>
        <taxon>Chromadorea</taxon>
        <taxon>Rhabditida</taxon>
        <taxon>Rhabditina</taxon>
        <taxon>Rhabditomorpha</taxon>
        <taxon>Rhabditoidea</taxon>
        <taxon>Rhabditidae</taxon>
        <taxon>Peloderinae</taxon>
        <taxon>Caenorhabditis</taxon>
    </lineage>
</organism>
<proteinExistence type="predicted"/>
<dbReference type="EMBL" id="WUAV01000004">
    <property type="protein sequence ID" value="KAF1755700.1"/>
    <property type="molecule type" value="Genomic_DNA"/>
</dbReference>
<dbReference type="Gene3D" id="3.40.33.10">
    <property type="entry name" value="CAP"/>
    <property type="match status" value="1"/>
</dbReference>
<feature type="chain" id="PRO_5025364543" evidence="1">
    <location>
        <begin position="21"/>
        <end position="206"/>
    </location>
</feature>
<evidence type="ECO:0000313" key="3">
    <source>
        <dbReference type="Proteomes" id="UP000483820"/>
    </source>
</evidence>
<accession>A0A6A5GK89</accession>
<dbReference type="GeneID" id="9816775"/>
<gene>
    <name evidence="2" type="ORF">GCK72_012150</name>
</gene>